<dbReference type="Proteomes" id="UP000069697">
    <property type="component" value="Unassembled WGS sequence"/>
</dbReference>
<sequence>MFNSLESLTEPLIRIRLELLYTELLECHKEYTQLSAETDQYFKTLRDALPDQLQHTVFLYEDAQISLQSILERSIYIQGFKDALQLFSELQNSSI</sequence>
<gene>
    <name evidence="1" type="ORF">PAHA3_0389</name>
</gene>
<protein>
    <submittedName>
        <fullName evidence="1">Uncharacterized protein</fullName>
    </submittedName>
</protein>
<dbReference type="RefSeq" id="WP_062833214.1">
    <property type="nucleotide sequence ID" value="NZ_BCNV01000001.1"/>
</dbReference>
<reference evidence="1 2" key="1">
    <citation type="journal article" date="2016" name="Genome Announc.">
        <title>Draft Genome Sequence of Paenibacillus amylolyticus Heshi-A3, Isolated from Fermented Rice Bran in a Japanese Fermented Seafood Dish.</title>
        <authorList>
            <person name="Akuzawa S."/>
            <person name="Nagaoka J."/>
            <person name="Kanekatsu M."/>
            <person name="Kubota E."/>
            <person name="Ohtake R."/>
            <person name="Suzuki T."/>
            <person name="Kanesaki Y."/>
        </authorList>
    </citation>
    <scope>NUCLEOTIDE SEQUENCE [LARGE SCALE GENOMIC DNA]</scope>
    <source>
        <strain evidence="1 2">Heshi-A3</strain>
    </source>
</reference>
<evidence type="ECO:0000313" key="2">
    <source>
        <dbReference type="Proteomes" id="UP000069697"/>
    </source>
</evidence>
<dbReference type="AlphaFoldDB" id="A0A100VIJ1"/>
<dbReference type="EMBL" id="BCNV01000001">
    <property type="protein sequence ID" value="GAS80319.1"/>
    <property type="molecule type" value="Genomic_DNA"/>
</dbReference>
<proteinExistence type="predicted"/>
<reference evidence="2" key="2">
    <citation type="submission" date="2016-01" db="EMBL/GenBank/DDBJ databases">
        <title>Draft Genome Sequence of Paenibacillus amylolyticus Heshi-A3 that Was Isolated from Fermented Rice Bran with Aging Salted Mackerel, Which Was Named Heshiko as Traditional Fermented Seafood in Japan.</title>
        <authorList>
            <person name="Akuzawa S."/>
            <person name="Nakagawa J."/>
            <person name="Kanekatsu T."/>
            <person name="Kubota E."/>
            <person name="Ohtake R."/>
            <person name="Suzuki T."/>
            <person name="Kanesaki Y."/>
        </authorList>
    </citation>
    <scope>NUCLEOTIDE SEQUENCE [LARGE SCALE GENOMIC DNA]</scope>
    <source>
        <strain evidence="2">Heshi-A3</strain>
    </source>
</reference>
<organism evidence="1 2">
    <name type="scientific">Paenibacillus amylolyticus</name>
    <dbReference type="NCBI Taxonomy" id="1451"/>
    <lineage>
        <taxon>Bacteria</taxon>
        <taxon>Bacillati</taxon>
        <taxon>Bacillota</taxon>
        <taxon>Bacilli</taxon>
        <taxon>Bacillales</taxon>
        <taxon>Paenibacillaceae</taxon>
        <taxon>Paenibacillus</taxon>
    </lineage>
</organism>
<evidence type="ECO:0000313" key="1">
    <source>
        <dbReference type="EMBL" id="GAS80319.1"/>
    </source>
</evidence>
<comment type="caution">
    <text evidence="1">The sequence shown here is derived from an EMBL/GenBank/DDBJ whole genome shotgun (WGS) entry which is preliminary data.</text>
</comment>
<accession>A0A100VIJ1</accession>
<name>A0A100VIJ1_PAEAM</name>